<feature type="domain" description="Coenzyme Q-binding protein COQ10 START" evidence="4">
    <location>
        <begin position="112"/>
        <end position="239"/>
    </location>
</feature>
<dbReference type="InterPro" id="IPR044996">
    <property type="entry name" value="COQ10-like"/>
</dbReference>
<dbReference type="Gene3D" id="3.30.530.20">
    <property type="match status" value="1"/>
</dbReference>
<reference evidence="6" key="1">
    <citation type="submission" date="2013-03" db="EMBL/GenBank/DDBJ databases">
        <title>The Genome Sequence of Anopheles minimus MINIMUS1.</title>
        <authorList>
            <consortium name="The Broad Institute Genomics Platform"/>
            <person name="Neafsey D.E."/>
            <person name="Walton C."/>
            <person name="Walker B."/>
            <person name="Young S.K."/>
            <person name="Zeng Q."/>
            <person name="Gargeya S."/>
            <person name="Fitzgerald M."/>
            <person name="Haas B."/>
            <person name="Abouelleil A."/>
            <person name="Allen A.W."/>
            <person name="Alvarado L."/>
            <person name="Arachchi H.M."/>
            <person name="Berlin A.M."/>
            <person name="Chapman S.B."/>
            <person name="Gainer-Dewar J."/>
            <person name="Goldberg J."/>
            <person name="Griggs A."/>
            <person name="Gujja S."/>
            <person name="Hansen M."/>
            <person name="Howarth C."/>
            <person name="Imamovic A."/>
            <person name="Ireland A."/>
            <person name="Larimer J."/>
            <person name="McCowan C."/>
            <person name="Murphy C."/>
            <person name="Pearson M."/>
            <person name="Poon T.W."/>
            <person name="Priest M."/>
            <person name="Roberts A."/>
            <person name="Saif S."/>
            <person name="Shea T."/>
            <person name="Sisk P."/>
            <person name="Sykes S."/>
            <person name="Wortman J."/>
            <person name="Nusbaum C."/>
            <person name="Birren B."/>
        </authorList>
    </citation>
    <scope>NUCLEOTIDE SEQUENCE [LARGE SCALE GENOMIC DNA]</scope>
    <source>
        <strain evidence="6">MINIMUS1</strain>
    </source>
</reference>
<dbReference type="EnsemblMetazoa" id="AMIN010484-RA">
    <property type="protein sequence ID" value="AMIN010484-PA"/>
    <property type="gene ID" value="AMIN010484"/>
</dbReference>
<dbReference type="PANTHER" id="PTHR12901:SF10">
    <property type="entry name" value="COENZYME Q-BINDING PROTEIN COQ10, MITOCHONDRIAL"/>
    <property type="match status" value="1"/>
</dbReference>
<keyword evidence="6" id="KW-1185">Reference proteome</keyword>
<evidence type="ECO:0000259" key="4">
    <source>
        <dbReference type="Pfam" id="PF03364"/>
    </source>
</evidence>
<evidence type="ECO:0000313" key="6">
    <source>
        <dbReference type="Proteomes" id="UP000075920"/>
    </source>
</evidence>
<evidence type="ECO:0000256" key="1">
    <source>
        <dbReference type="ARBA" id="ARBA00006885"/>
    </source>
</evidence>
<organism evidence="5 6">
    <name type="scientific">Anopheles minimus</name>
    <dbReference type="NCBI Taxonomy" id="112268"/>
    <lineage>
        <taxon>Eukaryota</taxon>
        <taxon>Metazoa</taxon>
        <taxon>Ecdysozoa</taxon>
        <taxon>Arthropoda</taxon>
        <taxon>Hexapoda</taxon>
        <taxon>Insecta</taxon>
        <taxon>Pterygota</taxon>
        <taxon>Neoptera</taxon>
        <taxon>Endopterygota</taxon>
        <taxon>Diptera</taxon>
        <taxon>Nematocera</taxon>
        <taxon>Culicoidea</taxon>
        <taxon>Culicidae</taxon>
        <taxon>Anophelinae</taxon>
        <taxon>Anopheles</taxon>
    </lineage>
</organism>
<sequence>MKPCQPPRSDGRDLIVEKERLIVIEQRTQSMDPQHTHLTRRAATIINVLPCFPFAPFAMSIKVVANAKHIFLSRNLAQYQRNPLLYSTYRGIFDFTPITKTRREFAQKKLAGYSMEQLYSVVADVEKYNTFVPFCKKSFVYDRKPGSLKADLIIGFPPLNESYTSNVTLIAPSLVKAECVDGRLFNYLLTAWQFSPGLKDIPHSCVIDFMVSFEFKSLLHSQLSNLFFDQIVKQMEYAFIQEAEQRFGPPAIKSHVLVSNKS</sequence>
<dbReference type="InterPro" id="IPR023393">
    <property type="entry name" value="START-like_dom_sf"/>
</dbReference>
<accession>A0A182WJD0</accession>
<dbReference type="STRING" id="112268.A0A182WJD0"/>
<comment type="subunit">
    <text evidence="2">Interacts with coenzyme Q.</text>
</comment>
<dbReference type="PANTHER" id="PTHR12901">
    <property type="entry name" value="SPERM PROTEIN HOMOLOG"/>
    <property type="match status" value="1"/>
</dbReference>
<dbReference type="InterPro" id="IPR005031">
    <property type="entry name" value="COQ10_START"/>
</dbReference>
<evidence type="ECO:0000313" key="5">
    <source>
        <dbReference type="EnsemblMetazoa" id="AMIN010484-PA"/>
    </source>
</evidence>
<dbReference type="GO" id="GO:0005739">
    <property type="term" value="C:mitochondrion"/>
    <property type="evidence" value="ECO:0007669"/>
    <property type="project" value="TreeGrafter"/>
</dbReference>
<dbReference type="AlphaFoldDB" id="A0A182WJD0"/>
<protein>
    <recommendedName>
        <fullName evidence="4">Coenzyme Q-binding protein COQ10 START domain-containing protein</fullName>
    </recommendedName>
</protein>
<reference evidence="5" key="2">
    <citation type="submission" date="2020-05" db="UniProtKB">
        <authorList>
            <consortium name="EnsemblMetazoa"/>
        </authorList>
    </citation>
    <scope>IDENTIFICATION</scope>
    <source>
        <strain evidence="5">MINIMUS1</strain>
    </source>
</reference>
<dbReference type="Proteomes" id="UP000075920">
    <property type="component" value="Unassembled WGS sequence"/>
</dbReference>
<evidence type="ECO:0000256" key="2">
    <source>
        <dbReference type="ARBA" id="ARBA00011814"/>
    </source>
</evidence>
<dbReference type="GO" id="GO:0048039">
    <property type="term" value="F:ubiquinone binding"/>
    <property type="evidence" value="ECO:0007669"/>
    <property type="project" value="InterPro"/>
</dbReference>
<dbReference type="GO" id="GO:0045333">
    <property type="term" value="P:cellular respiration"/>
    <property type="evidence" value="ECO:0007669"/>
    <property type="project" value="InterPro"/>
</dbReference>
<dbReference type="Pfam" id="PF03364">
    <property type="entry name" value="Polyketide_cyc"/>
    <property type="match status" value="1"/>
</dbReference>
<dbReference type="VEuPathDB" id="VectorBase:AMIN010484"/>
<name>A0A182WJD0_9DIPT</name>
<comment type="similarity">
    <text evidence="1">Belongs to the COQ10 family.</text>
</comment>
<proteinExistence type="inferred from homology"/>
<dbReference type="FunFam" id="3.30.530.20:FF:000037">
    <property type="entry name" value="Coenzyme Q-binding protein COQ10, mitochondrial"/>
    <property type="match status" value="1"/>
</dbReference>
<comment type="function">
    <text evidence="3">Required for the function of coenzyme Q in the respiratory chain. May serve as a chaperone or may be involved in the transport of Q6 from its site of synthesis to the catalytic sites of the respiratory complexes.</text>
</comment>
<dbReference type="SUPFAM" id="SSF55961">
    <property type="entry name" value="Bet v1-like"/>
    <property type="match status" value="1"/>
</dbReference>
<dbReference type="CDD" id="cd07813">
    <property type="entry name" value="COQ10p_like"/>
    <property type="match status" value="1"/>
</dbReference>
<evidence type="ECO:0000256" key="3">
    <source>
        <dbReference type="ARBA" id="ARBA00024947"/>
    </source>
</evidence>